<name>A0AA88YKN6_PINIB</name>
<protein>
    <submittedName>
        <fullName evidence="1">Uncharacterized protein</fullName>
    </submittedName>
</protein>
<dbReference type="Proteomes" id="UP001186944">
    <property type="component" value="Unassembled WGS sequence"/>
</dbReference>
<evidence type="ECO:0000313" key="1">
    <source>
        <dbReference type="EMBL" id="KAK3107483.1"/>
    </source>
</evidence>
<reference evidence="1" key="1">
    <citation type="submission" date="2019-08" db="EMBL/GenBank/DDBJ databases">
        <title>The improved chromosome-level genome for the pearl oyster Pinctada fucata martensii using PacBio sequencing and Hi-C.</title>
        <authorList>
            <person name="Zheng Z."/>
        </authorList>
    </citation>
    <scope>NUCLEOTIDE SEQUENCE</scope>
    <source>
        <strain evidence="1">ZZ-2019</strain>
        <tissue evidence="1">Adductor muscle</tissue>
    </source>
</reference>
<keyword evidence="2" id="KW-1185">Reference proteome</keyword>
<gene>
    <name evidence="1" type="ORF">FSP39_015480</name>
</gene>
<proteinExistence type="predicted"/>
<comment type="caution">
    <text evidence="1">The sequence shown here is derived from an EMBL/GenBank/DDBJ whole genome shotgun (WGS) entry which is preliminary data.</text>
</comment>
<evidence type="ECO:0000313" key="2">
    <source>
        <dbReference type="Proteomes" id="UP001186944"/>
    </source>
</evidence>
<dbReference type="AlphaFoldDB" id="A0AA88YKN6"/>
<accession>A0AA88YKN6</accession>
<organism evidence="1 2">
    <name type="scientific">Pinctada imbricata</name>
    <name type="common">Atlantic pearl-oyster</name>
    <name type="synonym">Pinctada martensii</name>
    <dbReference type="NCBI Taxonomy" id="66713"/>
    <lineage>
        <taxon>Eukaryota</taxon>
        <taxon>Metazoa</taxon>
        <taxon>Spiralia</taxon>
        <taxon>Lophotrochozoa</taxon>
        <taxon>Mollusca</taxon>
        <taxon>Bivalvia</taxon>
        <taxon>Autobranchia</taxon>
        <taxon>Pteriomorphia</taxon>
        <taxon>Pterioida</taxon>
        <taxon>Pterioidea</taxon>
        <taxon>Pteriidae</taxon>
        <taxon>Pinctada</taxon>
    </lineage>
</organism>
<dbReference type="EMBL" id="VSWD01000002">
    <property type="protein sequence ID" value="KAK3107483.1"/>
    <property type="molecule type" value="Genomic_DNA"/>
</dbReference>
<sequence length="106" mass="12267">MVIALGWEPLQVRRVKIRLLLLFKIQQNLVAIPADYYLIQSDSRTRGQHTFRIPTARKDVHVYRFSFFPRTIRDWNKLPSAVSSASSLEGYRTALGDLPTAQFCDE</sequence>